<dbReference type="InterPro" id="IPR039353">
    <property type="entry name" value="TF_Adf1"/>
</dbReference>
<dbReference type="SMART" id="SM00595">
    <property type="entry name" value="MADF"/>
    <property type="match status" value="1"/>
</dbReference>
<dbReference type="RefSeq" id="XP_002137639.3">
    <property type="nucleotide sequence ID" value="XM_002137603.4"/>
</dbReference>
<evidence type="ECO:0000313" key="3">
    <source>
        <dbReference type="RefSeq" id="XP_002137639.3"/>
    </source>
</evidence>
<evidence type="ECO:0000259" key="1">
    <source>
        <dbReference type="PROSITE" id="PS51029"/>
    </source>
</evidence>
<evidence type="ECO:0000313" key="2">
    <source>
        <dbReference type="Proteomes" id="UP000001819"/>
    </source>
</evidence>
<dbReference type="Proteomes" id="UP000001819">
    <property type="component" value="Chromosome 2"/>
</dbReference>
<reference evidence="2" key="1">
    <citation type="submission" date="2024-06" db="UniProtKB">
        <authorList>
            <consortium name="RefSeq"/>
        </authorList>
    </citation>
    <scope>NUCLEOTIDE SEQUENCE [LARGE SCALE GENOMIC DNA]</scope>
    <source>
        <strain evidence="2">MV2-25</strain>
    </source>
</reference>
<accession>A0A6I8V366</accession>
<gene>
    <name evidence="3" type="primary">LOC6897490</name>
</gene>
<dbReference type="InterPro" id="IPR006578">
    <property type="entry name" value="MADF-dom"/>
</dbReference>
<protein>
    <recommendedName>
        <fullName evidence="1">MADF domain-containing protein</fullName>
    </recommendedName>
</protein>
<reference evidence="3" key="2">
    <citation type="submission" date="2025-08" db="UniProtKB">
        <authorList>
            <consortium name="RefSeq"/>
        </authorList>
    </citation>
    <scope>IDENTIFICATION</scope>
    <source>
        <strain evidence="3">MV-25-SWS-2005</strain>
        <tissue evidence="3">Whole body</tissue>
    </source>
</reference>
<dbReference type="Gene3D" id="1.10.10.60">
    <property type="entry name" value="Homeodomain-like"/>
    <property type="match status" value="1"/>
</dbReference>
<proteinExistence type="predicted"/>
<dbReference type="KEGG" id="dpo:6897490"/>
<dbReference type="PROSITE" id="PS51029">
    <property type="entry name" value="MADF"/>
    <property type="match status" value="1"/>
</dbReference>
<keyword evidence="2" id="KW-1185">Reference proteome</keyword>
<sequence length="252" mass="29540">MNSYVKIHMWSDENTLFLIKLVKNSRYVWDSTHVYYKQKTKRQNFWLEAAKKMNRETGLKMEVGEVKKKWQNIRAYYYAERNKLMKATRSGTQDGEVRSVWKYMDEMSFMRDCRIPPGYNPDTSVSQTSTIYNDGEEESYDEEKFPIEEADCSVQEQLEFCAPWSPDASKKRKRSDSESNDEILNKLSDSHKNLTDVLAMPTTPNPHADFGAFVGAELKKLDEDLGKRLEIKILQLITDYKIKQLGRDDEIQ</sequence>
<feature type="domain" description="MADF" evidence="1">
    <location>
        <begin position="17"/>
        <end position="115"/>
    </location>
</feature>
<organism evidence="2 3">
    <name type="scientific">Drosophila pseudoobscura pseudoobscura</name>
    <name type="common">Fruit fly</name>
    <dbReference type="NCBI Taxonomy" id="46245"/>
    <lineage>
        <taxon>Eukaryota</taxon>
        <taxon>Metazoa</taxon>
        <taxon>Ecdysozoa</taxon>
        <taxon>Arthropoda</taxon>
        <taxon>Hexapoda</taxon>
        <taxon>Insecta</taxon>
        <taxon>Pterygota</taxon>
        <taxon>Neoptera</taxon>
        <taxon>Endopterygota</taxon>
        <taxon>Diptera</taxon>
        <taxon>Brachycera</taxon>
        <taxon>Muscomorpha</taxon>
        <taxon>Ephydroidea</taxon>
        <taxon>Drosophilidae</taxon>
        <taxon>Drosophila</taxon>
        <taxon>Sophophora</taxon>
    </lineage>
</organism>
<dbReference type="PANTHER" id="PTHR12243:SF67">
    <property type="entry name" value="COREPRESSOR OF PANGOLIN, ISOFORM A-RELATED"/>
    <property type="match status" value="1"/>
</dbReference>
<dbReference type="AlphaFoldDB" id="A0A6I8V366"/>
<dbReference type="InParanoid" id="A0A6I8V366"/>
<name>A0A6I8V366_DROPS</name>
<dbReference type="Pfam" id="PF10545">
    <property type="entry name" value="MADF_DNA_bdg"/>
    <property type="match status" value="1"/>
</dbReference>
<dbReference type="PANTHER" id="PTHR12243">
    <property type="entry name" value="MADF DOMAIN TRANSCRIPTION FACTOR"/>
    <property type="match status" value="1"/>
</dbReference>